<dbReference type="InterPro" id="IPR036322">
    <property type="entry name" value="WD40_repeat_dom_sf"/>
</dbReference>
<dbReference type="Pfam" id="PF00400">
    <property type="entry name" value="WD40"/>
    <property type="match status" value="1"/>
</dbReference>
<feature type="repeat" description="WD" evidence="5">
    <location>
        <begin position="48"/>
        <end position="79"/>
    </location>
</feature>
<evidence type="ECO:0000256" key="3">
    <source>
        <dbReference type="ARBA" id="ARBA00023242"/>
    </source>
</evidence>
<evidence type="ECO:0000256" key="2">
    <source>
        <dbReference type="ARBA" id="ARBA00022664"/>
    </source>
</evidence>
<evidence type="ECO:0000256" key="4">
    <source>
        <dbReference type="ARBA" id="ARBA00029851"/>
    </source>
</evidence>
<keyword evidence="2" id="KW-0507">mRNA processing</keyword>
<keyword evidence="5" id="KW-0853">WD repeat</keyword>
<reference evidence="6 7" key="1">
    <citation type="submission" date="2019-03" db="EMBL/GenBank/DDBJ databases">
        <title>Single cell metagenomics reveals metabolic interactions within the superorganism composed of flagellate Streblomastix strix and complex community of Bacteroidetes bacteria on its surface.</title>
        <authorList>
            <person name="Treitli S.C."/>
            <person name="Kolisko M."/>
            <person name="Husnik F."/>
            <person name="Keeling P."/>
            <person name="Hampl V."/>
        </authorList>
    </citation>
    <scope>NUCLEOTIDE SEQUENCE [LARGE SCALE GENOMIC DNA]</scope>
    <source>
        <strain evidence="6">ST1C</strain>
    </source>
</reference>
<proteinExistence type="predicted"/>
<dbReference type="GO" id="GO:0003723">
    <property type="term" value="F:RNA binding"/>
    <property type="evidence" value="ECO:0007669"/>
    <property type="project" value="TreeGrafter"/>
</dbReference>
<evidence type="ECO:0000256" key="1">
    <source>
        <dbReference type="ARBA" id="ARBA00004123"/>
    </source>
</evidence>
<dbReference type="EMBL" id="SNRW01025670">
    <property type="protein sequence ID" value="KAA6361356.1"/>
    <property type="molecule type" value="Genomic_DNA"/>
</dbReference>
<comment type="caution">
    <text evidence="6">The sequence shown here is derived from an EMBL/GenBank/DDBJ whole genome shotgun (WGS) entry which is preliminary data.</text>
</comment>
<dbReference type="OrthoDB" id="16717at2759"/>
<dbReference type="Proteomes" id="UP000324800">
    <property type="component" value="Unassembled WGS sequence"/>
</dbReference>
<dbReference type="PANTHER" id="PTHR44133:SF2">
    <property type="entry name" value="CLEAVAGE STIMULATION FACTOR SUBUNIT 1"/>
    <property type="match status" value="1"/>
</dbReference>
<evidence type="ECO:0000313" key="6">
    <source>
        <dbReference type="EMBL" id="KAA6361356.1"/>
    </source>
</evidence>
<dbReference type="InterPro" id="IPR015943">
    <property type="entry name" value="WD40/YVTN_repeat-like_dom_sf"/>
</dbReference>
<protein>
    <recommendedName>
        <fullName evidence="4">Cleavage stimulation factor 50 kDa subunit</fullName>
    </recommendedName>
</protein>
<comment type="subcellular location">
    <subcellularLocation>
        <location evidence="1">Nucleus</location>
    </subcellularLocation>
</comment>
<accession>A0A5J4TS25</accession>
<dbReference type="SMART" id="SM00320">
    <property type="entry name" value="WD40"/>
    <property type="match status" value="1"/>
</dbReference>
<keyword evidence="3" id="KW-0539">Nucleus</keyword>
<dbReference type="GO" id="GO:0031124">
    <property type="term" value="P:mRNA 3'-end processing"/>
    <property type="evidence" value="ECO:0007669"/>
    <property type="project" value="InterPro"/>
</dbReference>
<dbReference type="InterPro" id="IPR044633">
    <property type="entry name" value="CstF1-like"/>
</dbReference>
<dbReference type="GO" id="GO:0005848">
    <property type="term" value="C:mRNA cleavage stimulating factor complex"/>
    <property type="evidence" value="ECO:0007669"/>
    <property type="project" value="InterPro"/>
</dbReference>
<dbReference type="SUPFAM" id="SSF50978">
    <property type="entry name" value="WD40 repeat-like"/>
    <property type="match status" value="1"/>
</dbReference>
<dbReference type="Gene3D" id="2.130.10.10">
    <property type="entry name" value="YVTN repeat-like/Quinoprotein amine dehydrogenase"/>
    <property type="match status" value="1"/>
</dbReference>
<evidence type="ECO:0000313" key="7">
    <source>
        <dbReference type="Proteomes" id="UP000324800"/>
    </source>
</evidence>
<name>A0A5J4TS25_9EUKA</name>
<dbReference type="PROSITE" id="PS50294">
    <property type="entry name" value="WD_REPEATS_REGION"/>
    <property type="match status" value="1"/>
</dbReference>
<dbReference type="AlphaFoldDB" id="A0A5J4TS25"/>
<gene>
    <name evidence="6" type="ORF">EZS28_043116</name>
</gene>
<dbReference type="PANTHER" id="PTHR44133">
    <property type="entry name" value="CLEAVAGE STIMULATION FACTOR SUBUNIT 1"/>
    <property type="match status" value="1"/>
</dbReference>
<organism evidence="6 7">
    <name type="scientific">Streblomastix strix</name>
    <dbReference type="NCBI Taxonomy" id="222440"/>
    <lineage>
        <taxon>Eukaryota</taxon>
        <taxon>Metamonada</taxon>
        <taxon>Preaxostyla</taxon>
        <taxon>Oxymonadida</taxon>
        <taxon>Streblomastigidae</taxon>
        <taxon>Streblomastix</taxon>
    </lineage>
</organism>
<feature type="non-terminal residue" evidence="6">
    <location>
        <position position="136"/>
    </location>
</feature>
<dbReference type="InterPro" id="IPR001680">
    <property type="entry name" value="WD40_rpt"/>
</dbReference>
<evidence type="ECO:0000256" key="5">
    <source>
        <dbReference type="PROSITE-ProRule" id="PRU00221"/>
    </source>
</evidence>
<sequence>MQELQKYLTENKIDDEVEKDARPQLEYPFITTSKHEPQQRVYYNTHYVATHKDSVTAVSLSQNGKFLISGSQDKCLKLFYVPMLRKTTSGQSASEQEDDEMMLKTQGSKIDAGMQLKPVMESYYVHQQGITALTFH</sequence>
<dbReference type="PROSITE" id="PS50082">
    <property type="entry name" value="WD_REPEATS_2"/>
    <property type="match status" value="1"/>
</dbReference>